<dbReference type="EMBL" id="JBCLYO010000015">
    <property type="protein sequence ID" value="KAL0082640.1"/>
    <property type="molecule type" value="Genomic_DNA"/>
</dbReference>
<organism evidence="18 19">
    <name type="scientific">Phycomyces blakesleeanus</name>
    <dbReference type="NCBI Taxonomy" id="4837"/>
    <lineage>
        <taxon>Eukaryota</taxon>
        <taxon>Fungi</taxon>
        <taxon>Fungi incertae sedis</taxon>
        <taxon>Mucoromycota</taxon>
        <taxon>Mucoromycotina</taxon>
        <taxon>Mucoromycetes</taxon>
        <taxon>Mucorales</taxon>
        <taxon>Phycomycetaceae</taxon>
        <taxon>Phycomyces</taxon>
    </lineage>
</organism>
<dbReference type="InterPro" id="IPR012337">
    <property type="entry name" value="RNaseH-like_sf"/>
</dbReference>
<accession>A0ABR3AWS8</accession>
<keyword evidence="5 15" id="KW-0548">Nucleotidyltransferase</keyword>
<reference evidence="18 19" key="1">
    <citation type="submission" date="2024-04" db="EMBL/GenBank/DDBJ databases">
        <title>Symmetric and asymmetric DNA N6-adenine methylation regulates different biological responses in Mucorales.</title>
        <authorList>
            <consortium name="Lawrence Berkeley National Laboratory"/>
            <person name="Lax C."/>
            <person name="Mondo S.J."/>
            <person name="Osorio-Concepcion M."/>
            <person name="Muszewska A."/>
            <person name="Corrochano-Luque M."/>
            <person name="Gutierrez G."/>
            <person name="Riley R."/>
            <person name="Lipzen A."/>
            <person name="Guo J."/>
            <person name="Hundley H."/>
            <person name="Amirebrahimi M."/>
            <person name="Ng V."/>
            <person name="Lorenzo-Gutierrez D."/>
            <person name="Binder U."/>
            <person name="Yang J."/>
            <person name="Song Y."/>
            <person name="Canovas D."/>
            <person name="Navarro E."/>
            <person name="Freitag M."/>
            <person name="Gabaldon T."/>
            <person name="Grigoriev I.V."/>
            <person name="Corrochano L.M."/>
            <person name="Nicolas F.E."/>
            <person name="Garre V."/>
        </authorList>
    </citation>
    <scope>NUCLEOTIDE SEQUENCE [LARGE SCALE GENOMIC DNA]</scope>
    <source>
        <strain evidence="18 19">L51</strain>
    </source>
</reference>
<evidence type="ECO:0000259" key="17">
    <source>
        <dbReference type="SMART" id="SM01159"/>
    </source>
</evidence>
<name>A0ABR3AWS8_PHYBL</name>
<evidence type="ECO:0000256" key="11">
    <source>
        <dbReference type="ARBA" id="ARBA00023004"/>
    </source>
</evidence>
<dbReference type="SMART" id="SM00486">
    <property type="entry name" value="POLBc"/>
    <property type="match status" value="1"/>
</dbReference>
<dbReference type="InterPro" id="IPR036397">
    <property type="entry name" value="RNaseH_sf"/>
</dbReference>
<dbReference type="InterPro" id="IPR043502">
    <property type="entry name" value="DNA/RNA_pol_sf"/>
</dbReference>
<dbReference type="Pfam" id="PF08490">
    <property type="entry name" value="DUF1744"/>
    <property type="match status" value="1"/>
</dbReference>
<evidence type="ECO:0000256" key="3">
    <source>
        <dbReference type="ARBA" id="ARBA00022485"/>
    </source>
</evidence>
<keyword evidence="11 15" id="KW-0408">Iron</keyword>
<dbReference type="Gene3D" id="3.30.420.10">
    <property type="entry name" value="Ribonuclease H-like superfamily/Ribonuclease H"/>
    <property type="match status" value="1"/>
</dbReference>
<dbReference type="InterPro" id="IPR013697">
    <property type="entry name" value="DNA_pol_e_suA_C"/>
</dbReference>
<keyword evidence="19" id="KW-1185">Reference proteome</keyword>
<dbReference type="Pfam" id="PF22912">
    <property type="entry name" value="zf-DPOE"/>
    <property type="match status" value="1"/>
</dbReference>
<dbReference type="InterPro" id="IPR006133">
    <property type="entry name" value="DNA-dir_DNA_pol_B_exonuc"/>
</dbReference>
<evidence type="ECO:0000313" key="19">
    <source>
        <dbReference type="Proteomes" id="UP001448207"/>
    </source>
</evidence>
<feature type="region of interest" description="Disordered" evidence="16">
    <location>
        <begin position="1256"/>
        <end position="1279"/>
    </location>
</feature>
<dbReference type="SUPFAM" id="SSF53098">
    <property type="entry name" value="Ribonuclease H-like"/>
    <property type="match status" value="1"/>
</dbReference>
<proteinExistence type="inferred from homology"/>
<keyword evidence="7 15" id="KW-0479">Metal-binding</keyword>
<dbReference type="InterPro" id="IPR023211">
    <property type="entry name" value="DNA_pol_palm_dom_sf"/>
</dbReference>
<dbReference type="PANTHER" id="PTHR10670:SF0">
    <property type="entry name" value="DNA POLYMERASE EPSILON CATALYTIC SUBUNIT A"/>
    <property type="match status" value="1"/>
</dbReference>
<dbReference type="Gene3D" id="3.30.342.10">
    <property type="entry name" value="DNA Polymerase, chain B, domain 1"/>
    <property type="match status" value="1"/>
</dbReference>
<dbReference type="Gene3D" id="1.10.132.60">
    <property type="entry name" value="DNA polymerase family B, C-terminal domain"/>
    <property type="match status" value="1"/>
</dbReference>
<feature type="region of interest" description="Disordered" evidence="16">
    <location>
        <begin position="1"/>
        <end position="48"/>
    </location>
</feature>
<keyword evidence="13 15" id="KW-0238">DNA-binding</keyword>
<evidence type="ECO:0000256" key="8">
    <source>
        <dbReference type="ARBA" id="ARBA00022771"/>
    </source>
</evidence>
<sequence>MAIGKEFGASKQFQNSRGRGRQLGSTRANNSAQKYGLPTNSINEPSNQDQRFDDVKALDELEAKFNFSRYEDGPEQLGWMLNMHETLIKDDEWPSGRAGVDFYFLNDNGETFKTTQAYSPYMFIGCKAGTEAEVEEFLRRRFENTIEKMKRVKKEDLDQACSFRLSPNHLVGNTRTLIQLYFRNMNDMYGVRRVLLPAIKKNQAKISAMDTYAEVVSEANNVHYEPEHSSASMASRRNPNESLENIIDIREYDVPYYVRVAIDLDIRVGLWYTATAKDDGSVSLSLRPELVHRPEPVVLAFDIETTKLPLKFPDASYDSIMMISYMIDGRGYLITNRQIVSQDIEDFEYTPKPEFEGPFTIFNEEDECALLTRFYEHIQTAQPNIYVTYNGDFFDWPFMEARSKANGIDMYKEIGVYKDEEDEYKCKHASHMDAFRWVKRDSYLPQGSQGLKAVTTVKLGYNPMELDPEDMTRFASEQPQTLAQYSVSDAVATYYLYMKYVHPFIFSLCNIIPLVPDEVLRKGTGTLCELLLMVEAFKVNVIMPNKHMEATNQFFDGHLLESETYVGGHVEALEAGVFRSDLPTDFKIEPQAAQQLIDQLDDALKFTIRVEEKKNLEDIENYDEVRDEIKRQLEDLRDKPLRHEPPLIYHLDVAAMYPNIILTNRLQPDAMVDESTCATCEFNRPNKTCDRRMTWSWRGEYFPAKQNEYRMIQHQLSIESFPPKFPNGPKRPWHTLSEAEQGTLLNKRLSDYCRKVYKKVHETKTIERESIICQRENPFYIETVRAFRDRRYEYKGLHKTWKQNMDKAVGEGQITRMAEAKNMIVLYDSLQLAHKVILNSFYGYVMRKGARWHSLSMAGIVCLTGAKIIQMARQLVERIGRPLELDTDGIWCILPKSFPETFSFKLKNGKKINIDYPCTMLNHLVHAKFTNDQYQDLVSPETFEYKTHSENSIFFEIDGPYRAMILPSSTAEDKLLKKRYAVFNTNGSLAELKGFEVKRRGELKLIKIFQSQIFKVFLEGKTLEECYKAVAKVADQWLDVLISEGEELSDEELFELISENRSMSKTLEEYGSQKSTSITTARRLAEFLGDEMVRDKGLACKFIISKKPLDLPVSERAVPVAIFNSDPSTRKHFLRKWLKDNSIVDFNIRGILDWEYYKERFGSVIQKLITIPAAMQKVNNPVPRVRHPDWLFKRVAAKDDKFKQHRITDMFTVTDTPMIEDITGGSDVEMENVETGDIEELDVPRMNNSAASLVSRHLAKVTKRKKPETTAALPEEDRQENMPDMYTDYSAWLVFQKRKWKRQRLLRQENKDMYGQVRTGDRSNVGGYFKRQTGSLVSSVWEIVQIVETDSPGEFKMWIFAQQQMHCVKLSIPRTFYLNSREEEPTEVFRQNPSCEMARCVRTLPRSRPCLNLFRISMSEAKFQEEQKKFSSIFNDPSTEGVYETQMPLGVRALLELGTLCEVNKKKAGRNSLEDSFILDDLIPRSDSRLQYISQPREFNYIYLYHVNTDNRHFFILIGASLPQARVFLVGSSQLNQQMPNIKRIYNDIYEQKFGVSELQKTTVAIKKDMEFEVTFHKNEREVFKGLNKTLGKYQDLKRGPTVLVISSPRPASYFTQQTRVMNEFPYMTLLSLQQDNRFDALNWVQPVIKRMFEHYFNLSSSVNKRLSQARYSSVPFCNIPEDANLFMADIAIARRMVKNDMILWWSTSTKPDLGGREDDENLLATEEPINPEINNPGLYQDICVEIDISRLCLDTILEAPCINELEGTSGATAFDAVAHTLDEYANGTVSIASAFGDGSISQKTFMMLRSTVQMWFVQAAAQGIELAEAMTETLHRWLLSPTSGMYDPCMYALVHGMMKKVFMQLVAEFKRLGATVVFANFHKIVLATSKETMDSALPYCEYILRSIEKKQVFEVIGLNLVEYWDVLVWMDETNYGCVNANTDEGTKITSIWNIQSYLPTAVQGMFRNLCAGFVHQELLSKKKFPRGLSGHLGVPGDTNQVNPRTQHIQEYIRSDVMRGNLRWLPQFLHRQEANTTGEDEALKFPQLPGSHLNMTNPALEYIKFICAVFNLDKTLEKEVRIFKRNALRAMGGMSDFSSEAQFRNPCEYVKVYRVVCTSCNYTADLDFCRDESLRPVNGQVQPWRCRGCHFEYDKHRIEELMIGQVQRWLTSFQLQDLKCGRCRGVKRENLLQQCDKCGSEYLPTQSKADIIRRLRVFGNVAREQQLRLLGEIIQWSLTRI</sequence>
<protein>
    <recommendedName>
        <fullName evidence="15">DNA polymerase epsilon catalytic subunit</fullName>
        <ecNumber evidence="15">2.7.7.7</ecNumber>
    </recommendedName>
</protein>
<comment type="cofactor">
    <cofactor evidence="15">
        <name>[4Fe-4S] cluster</name>
        <dbReference type="ChEBI" id="CHEBI:49883"/>
    </cofactor>
</comment>
<comment type="catalytic activity">
    <reaction evidence="15">
        <text>DNA(n) + a 2'-deoxyribonucleoside 5'-triphosphate = DNA(n+1) + diphosphate</text>
        <dbReference type="Rhea" id="RHEA:22508"/>
        <dbReference type="Rhea" id="RHEA-COMP:17339"/>
        <dbReference type="Rhea" id="RHEA-COMP:17340"/>
        <dbReference type="ChEBI" id="CHEBI:33019"/>
        <dbReference type="ChEBI" id="CHEBI:61560"/>
        <dbReference type="ChEBI" id="CHEBI:173112"/>
        <dbReference type="EC" id="2.7.7.7"/>
    </reaction>
</comment>
<dbReference type="CDD" id="cd05535">
    <property type="entry name" value="POLBc_epsilon"/>
    <property type="match status" value="1"/>
</dbReference>
<keyword evidence="14 15" id="KW-0539">Nucleus</keyword>
<evidence type="ECO:0000256" key="13">
    <source>
        <dbReference type="ARBA" id="ARBA00023125"/>
    </source>
</evidence>
<evidence type="ECO:0000256" key="2">
    <source>
        <dbReference type="ARBA" id="ARBA00005755"/>
    </source>
</evidence>
<feature type="compositionally biased region" description="Basic residues" evidence="16">
    <location>
        <begin position="1257"/>
        <end position="1266"/>
    </location>
</feature>
<dbReference type="Proteomes" id="UP001448207">
    <property type="component" value="Unassembled WGS sequence"/>
</dbReference>
<dbReference type="InterPro" id="IPR054475">
    <property type="entry name" value="Znf-DPOE"/>
</dbReference>
<evidence type="ECO:0000256" key="9">
    <source>
        <dbReference type="ARBA" id="ARBA00022833"/>
    </source>
</evidence>
<dbReference type="Pfam" id="PF03104">
    <property type="entry name" value="DNA_pol_B_exo1"/>
    <property type="match status" value="1"/>
</dbReference>
<gene>
    <name evidence="18" type="ORF">J3Q64DRAFT_1680448</name>
</gene>
<keyword evidence="6 15" id="KW-0235">DNA replication</keyword>
<evidence type="ECO:0000313" key="18">
    <source>
        <dbReference type="EMBL" id="KAL0082640.1"/>
    </source>
</evidence>
<comment type="caution">
    <text evidence="18">The sequence shown here is derived from an EMBL/GenBank/DDBJ whole genome shotgun (WGS) entry which is preliminary data.</text>
</comment>
<evidence type="ECO:0000256" key="16">
    <source>
        <dbReference type="SAM" id="MobiDB-lite"/>
    </source>
</evidence>
<feature type="compositionally biased region" description="Polar residues" evidence="16">
    <location>
        <begin position="11"/>
        <end position="48"/>
    </location>
</feature>
<comment type="subcellular location">
    <subcellularLocation>
        <location evidence="1 15">Nucleus</location>
    </subcellularLocation>
</comment>
<dbReference type="SUPFAM" id="SSF56672">
    <property type="entry name" value="DNA/RNA polymerases"/>
    <property type="match status" value="1"/>
</dbReference>
<evidence type="ECO:0000256" key="6">
    <source>
        <dbReference type="ARBA" id="ARBA00022705"/>
    </source>
</evidence>
<dbReference type="PANTHER" id="PTHR10670">
    <property type="entry name" value="DNA POLYMERASE EPSILON CATALYTIC SUBUNIT A"/>
    <property type="match status" value="1"/>
</dbReference>
<dbReference type="Pfam" id="PF22634">
    <property type="entry name" value="POL2_thumb"/>
    <property type="match status" value="1"/>
</dbReference>
<feature type="domain" description="DNA polymerase epsilon catalytic subunit A C-terminal" evidence="17">
    <location>
        <begin position="1541"/>
        <end position="1939"/>
    </location>
</feature>
<dbReference type="SMART" id="SM01159">
    <property type="entry name" value="DUF1744"/>
    <property type="match status" value="1"/>
</dbReference>
<keyword evidence="9 15" id="KW-0862">Zinc</keyword>
<dbReference type="CDD" id="cd05779">
    <property type="entry name" value="DNA_polB_epsilon_exo"/>
    <property type="match status" value="1"/>
</dbReference>
<keyword evidence="4 15" id="KW-0808">Transferase</keyword>
<evidence type="ECO:0000256" key="15">
    <source>
        <dbReference type="RuleBase" id="RU365029"/>
    </source>
</evidence>
<keyword evidence="10 15" id="KW-0239">DNA-directed DNA polymerase</keyword>
<comment type="similarity">
    <text evidence="2 15">Belongs to the DNA polymerase type-B family.</text>
</comment>
<evidence type="ECO:0000256" key="14">
    <source>
        <dbReference type="ARBA" id="ARBA00023242"/>
    </source>
</evidence>
<dbReference type="InterPro" id="IPR055191">
    <property type="entry name" value="POL2_thumb"/>
</dbReference>
<comment type="function">
    <text evidence="15">DNA polymerase II participates in chromosomal DNA replication.</text>
</comment>
<evidence type="ECO:0000256" key="12">
    <source>
        <dbReference type="ARBA" id="ARBA00023014"/>
    </source>
</evidence>
<keyword evidence="12 15" id="KW-0411">Iron-sulfur</keyword>
<keyword evidence="3 15" id="KW-0004">4Fe-4S</keyword>
<dbReference type="InterPro" id="IPR042087">
    <property type="entry name" value="DNA_pol_B_thumb"/>
</dbReference>
<dbReference type="Pfam" id="PF23250">
    <property type="entry name" value="zf_DPOE_2"/>
    <property type="match status" value="1"/>
</dbReference>
<dbReference type="Gene3D" id="3.90.1600.10">
    <property type="entry name" value="Palm domain of DNA polymerase"/>
    <property type="match status" value="1"/>
</dbReference>
<evidence type="ECO:0000256" key="4">
    <source>
        <dbReference type="ARBA" id="ARBA00022679"/>
    </source>
</evidence>
<evidence type="ECO:0000256" key="10">
    <source>
        <dbReference type="ARBA" id="ARBA00022932"/>
    </source>
</evidence>
<dbReference type="EC" id="2.7.7.7" evidence="15"/>
<evidence type="ECO:0000256" key="7">
    <source>
        <dbReference type="ARBA" id="ARBA00022723"/>
    </source>
</evidence>
<keyword evidence="8 15" id="KW-0863">Zinc-finger</keyword>
<evidence type="ECO:0000256" key="1">
    <source>
        <dbReference type="ARBA" id="ARBA00004123"/>
    </source>
</evidence>
<dbReference type="InterPro" id="IPR029703">
    <property type="entry name" value="POL2"/>
</dbReference>
<dbReference type="InterPro" id="IPR006172">
    <property type="entry name" value="DNA-dir_DNA_pol_B"/>
</dbReference>
<evidence type="ECO:0000256" key="5">
    <source>
        <dbReference type="ARBA" id="ARBA00022695"/>
    </source>
</evidence>